<dbReference type="PROSITE" id="PS50943">
    <property type="entry name" value="HTH_CROC1"/>
    <property type="match status" value="1"/>
</dbReference>
<name>A0A387BIH0_9LACT</name>
<feature type="domain" description="HTH cro/C1-type" evidence="1">
    <location>
        <begin position="5"/>
        <end position="60"/>
    </location>
</feature>
<protein>
    <submittedName>
        <fullName evidence="2">XRE family transcriptional regulator</fullName>
    </submittedName>
</protein>
<reference evidence="2 3" key="1">
    <citation type="submission" date="2018-09" db="EMBL/GenBank/DDBJ databases">
        <title>Genome sequencing of strain 1JSPR-7.</title>
        <authorList>
            <person name="Heo J."/>
            <person name="Kim S.-J."/>
            <person name="Kwon S.-W."/>
        </authorList>
    </citation>
    <scope>NUCLEOTIDE SEQUENCE [LARGE SCALE GENOMIC DNA]</scope>
    <source>
        <strain evidence="2 3">1JSPR-7</strain>
    </source>
</reference>
<sequence>MKEKLKQLLNERDLSYYRLSKLTGIASSTFAALNTGKINYLSFENMVRIAQVLDVSLDIFIPDKK</sequence>
<dbReference type="CDD" id="cd00093">
    <property type="entry name" value="HTH_XRE"/>
    <property type="match status" value="1"/>
</dbReference>
<dbReference type="Proteomes" id="UP000269374">
    <property type="component" value="Chromosome"/>
</dbReference>
<proteinExistence type="predicted"/>
<gene>
    <name evidence="2" type="ORF">D7I46_08650</name>
</gene>
<dbReference type="Gene3D" id="1.10.260.40">
    <property type="entry name" value="lambda repressor-like DNA-binding domains"/>
    <property type="match status" value="1"/>
</dbReference>
<evidence type="ECO:0000313" key="3">
    <source>
        <dbReference type="Proteomes" id="UP000269374"/>
    </source>
</evidence>
<dbReference type="KEGG" id="lact:D7I46_08650"/>
<dbReference type="OrthoDB" id="2736659at2"/>
<accession>A0A387BIH0</accession>
<dbReference type="Pfam" id="PF13443">
    <property type="entry name" value="HTH_26"/>
    <property type="match status" value="1"/>
</dbReference>
<evidence type="ECO:0000259" key="1">
    <source>
        <dbReference type="PROSITE" id="PS50943"/>
    </source>
</evidence>
<dbReference type="EMBL" id="CP032627">
    <property type="protein sequence ID" value="AYG01159.1"/>
    <property type="molecule type" value="Genomic_DNA"/>
</dbReference>
<keyword evidence="3" id="KW-1185">Reference proteome</keyword>
<dbReference type="RefSeq" id="WP_120772539.1">
    <property type="nucleotide sequence ID" value="NZ_CP032627.1"/>
</dbReference>
<evidence type="ECO:0000313" key="2">
    <source>
        <dbReference type="EMBL" id="AYG01159.1"/>
    </source>
</evidence>
<dbReference type="AlphaFoldDB" id="A0A387BIH0"/>
<dbReference type="InterPro" id="IPR001387">
    <property type="entry name" value="Cro/C1-type_HTH"/>
</dbReference>
<dbReference type="SUPFAM" id="SSF47413">
    <property type="entry name" value="lambda repressor-like DNA-binding domains"/>
    <property type="match status" value="1"/>
</dbReference>
<dbReference type="SMART" id="SM00530">
    <property type="entry name" value="HTH_XRE"/>
    <property type="match status" value="1"/>
</dbReference>
<organism evidence="2 3">
    <name type="scientific">Lactococcus allomyrinae</name>
    <dbReference type="NCBI Taxonomy" id="2419773"/>
    <lineage>
        <taxon>Bacteria</taxon>
        <taxon>Bacillati</taxon>
        <taxon>Bacillota</taxon>
        <taxon>Bacilli</taxon>
        <taxon>Lactobacillales</taxon>
        <taxon>Streptococcaceae</taxon>
        <taxon>Lactococcus</taxon>
    </lineage>
</organism>
<dbReference type="GO" id="GO:0003677">
    <property type="term" value="F:DNA binding"/>
    <property type="evidence" value="ECO:0007669"/>
    <property type="project" value="InterPro"/>
</dbReference>
<dbReference type="InterPro" id="IPR010982">
    <property type="entry name" value="Lambda_DNA-bd_dom_sf"/>
</dbReference>